<dbReference type="EMBL" id="CP155447">
    <property type="protein sequence ID" value="XBH06805.1"/>
    <property type="molecule type" value="Genomic_DNA"/>
</dbReference>
<accession>A0AAU7CNE1</accession>
<proteinExistence type="predicted"/>
<reference evidence="1" key="1">
    <citation type="submission" date="2024-05" db="EMBL/GenBank/DDBJ databases">
        <title>Planctomycetes of the genus Singulisphaera possess chitinolytic capabilities.</title>
        <authorList>
            <person name="Ivanova A."/>
        </authorList>
    </citation>
    <scope>NUCLEOTIDE SEQUENCE</scope>
    <source>
        <strain evidence="1">Ch08T</strain>
    </source>
</reference>
<organism evidence="1">
    <name type="scientific">Singulisphaera sp. Ch08</name>
    <dbReference type="NCBI Taxonomy" id="3120278"/>
    <lineage>
        <taxon>Bacteria</taxon>
        <taxon>Pseudomonadati</taxon>
        <taxon>Planctomycetota</taxon>
        <taxon>Planctomycetia</taxon>
        <taxon>Isosphaerales</taxon>
        <taxon>Isosphaeraceae</taxon>
        <taxon>Singulisphaera</taxon>
    </lineage>
</organism>
<gene>
    <name evidence="1" type="ORF">V5E97_12410</name>
</gene>
<dbReference type="AlphaFoldDB" id="A0AAU7CNE1"/>
<protein>
    <submittedName>
        <fullName evidence="1">Uncharacterized protein</fullName>
    </submittedName>
</protein>
<evidence type="ECO:0000313" key="1">
    <source>
        <dbReference type="EMBL" id="XBH06805.1"/>
    </source>
</evidence>
<name>A0AAU7CNE1_9BACT</name>
<dbReference type="RefSeq" id="WP_406699653.1">
    <property type="nucleotide sequence ID" value="NZ_CP155447.1"/>
</dbReference>
<sequence length="181" mass="19902">MSPTLLLSLALVLQSPSQPSPEKDVFSDPQLVQLKAFATQPVDPSLSKTKQTAFKKKQNKAKLAYNARLKVLQQEAHTLKMAPVIEAQQRMARDQQIAQQSLRSEQRAEESLAIQRQAVRNTQLFRQQLLYGPATQTPNGPLIYGDGSAGPYSAAVMVPKVAPSPSPMANQLPLYIPLFVP</sequence>